<reference evidence="2 3" key="1">
    <citation type="submission" date="2019-09" db="EMBL/GenBank/DDBJ databases">
        <title>Ecophysiology of the spiral-shaped methanotroph Methylospira mobilis as revealed by the complete genome sequence.</title>
        <authorList>
            <person name="Oshkin I.Y."/>
            <person name="Dedysh S.N."/>
            <person name="Miroshnikov K."/>
            <person name="Danilova O.V."/>
            <person name="Hakobyan A."/>
            <person name="Liesack W."/>
        </authorList>
    </citation>
    <scope>NUCLEOTIDE SEQUENCE [LARGE SCALE GENOMIC DNA]</scope>
    <source>
        <strain evidence="2 3">Shm1</strain>
    </source>
</reference>
<dbReference type="InterPro" id="IPR036514">
    <property type="entry name" value="SGNH_hydro_sf"/>
</dbReference>
<sequence length="137" mass="15353">MMNIKTIMCYGDSNTWGLDPETRTRYPINIRWTGLLQQHLGNEVRVIEEGLRGRTTTRDDPVQAGRNGSQLLLPLLESHAPVDLVVLMLGTNDFQDAYDYQPDDVANGIQKLIDITLQSKSGVNNNPPQILLISNHV</sequence>
<name>A0A5Q0BDX9_9GAMM</name>
<dbReference type="KEGG" id="mmob:F6R98_05110"/>
<protein>
    <recommendedName>
        <fullName evidence="1">SGNH hydrolase-type esterase domain-containing protein</fullName>
    </recommendedName>
</protein>
<dbReference type="Gene3D" id="3.40.50.1110">
    <property type="entry name" value="SGNH hydrolase"/>
    <property type="match status" value="1"/>
</dbReference>
<evidence type="ECO:0000313" key="2">
    <source>
        <dbReference type="EMBL" id="QFY42083.1"/>
    </source>
</evidence>
<dbReference type="OrthoDB" id="164654at2"/>
<organism evidence="2 3">
    <name type="scientific">Candidatus Methylospira mobilis</name>
    <dbReference type="NCBI Taxonomy" id="1808979"/>
    <lineage>
        <taxon>Bacteria</taxon>
        <taxon>Pseudomonadati</taxon>
        <taxon>Pseudomonadota</taxon>
        <taxon>Gammaproteobacteria</taxon>
        <taxon>Methylococcales</taxon>
        <taxon>Methylococcaceae</taxon>
        <taxon>Candidatus Methylospira</taxon>
    </lineage>
</organism>
<evidence type="ECO:0000313" key="3">
    <source>
        <dbReference type="Proteomes" id="UP000325755"/>
    </source>
</evidence>
<dbReference type="AlphaFoldDB" id="A0A5Q0BDX9"/>
<dbReference type="Proteomes" id="UP000325755">
    <property type="component" value="Chromosome"/>
</dbReference>
<accession>A0A5Q0BDX9</accession>
<dbReference type="EMBL" id="CP044205">
    <property type="protein sequence ID" value="QFY42083.1"/>
    <property type="molecule type" value="Genomic_DNA"/>
</dbReference>
<dbReference type="SUPFAM" id="SSF52266">
    <property type="entry name" value="SGNH hydrolase"/>
    <property type="match status" value="1"/>
</dbReference>
<dbReference type="InterPro" id="IPR013830">
    <property type="entry name" value="SGNH_hydro"/>
</dbReference>
<dbReference type="InParanoid" id="A0A5Q0BDX9"/>
<dbReference type="Pfam" id="PF13472">
    <property type="entry name" value="Lipase_GDSL_2"/>
    <property type="match status" value="1"/>
</dbReference>
<evidence type="ECO:0000259" key="1">
    <source>
        <dbReference type="Pfam" id="PF13472"/>
    </source>
</evidence>
<keyword evidence="3" id="KW-1185">Reference proteome</keyword>
<feature type="domain" description="SGNH hydrolase-type esterase" evidence="1">
    <location>
        <begin position="9"/>
        <end position="120"/>
    </location>
</feature>
<proteinExistence type="predicted"/>
<gene>
    <name evidence="2" type="ORF">F6R98_05110</name>
</gene>
<dbReference type="RefSeq" id="WP_153248068.1">
    <property type="nucleotide sequence ID" value="NZ_CP044205.1"/>
</dbReference>
<dbReference type="GO" id="GO:0016788">
    <property type="term" value="F:hydrolase activity, acting on ester bonds"/>
    <property type="evidence" value="ECO:0007669"/>
    <property type="project" value="UniProtKB-ARBA"/>
</dbReference>